<proteinExistence type="inferred from homology"/>
<reference evidence="4 5" key="1">
    <citation type="journal article" date="2011" name="J. Bacteriol.">
        <title>Complete genome sequence of the polycyclic aromatic hydrocarbon-degrading bacterium Alteromonas sp. strain SN2.</title>
        <authorList>
            <person name="Jin H.M."/>
            <person name="Jeong H."/>
            <person name="Moon E.J."/>
            <person name="Math R.K."/>
            <person name="Lee K."/>
            <person name="Kim H.J."/>
            <person name="Jeon C.O."/>
            <person name="Oh T.K."/>
            <person name="Kim J.F."/>
        </authorList>
    </citation>
    <scope>NUCLEOTIDE SEQUENCE [LARGE SCALE GENOMIC DNA]</scope>
    <source>
        <strain evidence="5">JCM 17741 / KACC 18427 / KCTC 11700BP / SN2</strain>
    </source>
</reference>
<evidence type="ECO:0000259" key="2">
    <source>
        <dbReference type="Pfam" id="PF01370"/>
    </source>
</evidence>
<evidence type="ECO:0000313" key="4">
    <source>
        <dbReference type="EMBL" id="AEF03863.1"/>
    </source>
</evidence>
<organism evidence="4 5">
    <name type="scientific">Alteromonas naphthalenivorans</name>
    <dbReference type="NCBI Taxonomy" id="715451"/>
    <lineage>
        <taxon>Bacteria</taxon>
        <taxon>Pseudomonadati</taxon>
        <taxon>Pseudomonadota</taxon>
        <taxon>Gammaproteobacteria</taxon>
        <taxon>Alteromonadales</taxon>
        <taxon>Alteromonadaceae</taxon>
        <taxon>Alteromonas/Salinimonas group</taxon>
        <taxon>Alteromonas</taxon>
    </lineage>
</organism>
<dbReference type="RefSeq" id="WP_013784794.1">
    <property type="nucleotide sequence ID" value="NC_015554.1"/>
</dbReference>
<feature type="domain" description="NAD-dependent epimerase/dehydratase" evidence="2">
    <location>
        <begin position="3"/>
        <end position="214"/>
    </location>
</feature>
<protein>
    <submittedName>
        <fullName evidence="4">Sugar nucleotide epimerase</fullName>
    </submittedName>
</protein>
<dbReference type="CDD" id="cd05242">
    <property type="entry name" value="SDR_a8"/>
    <property type="match status" value="1"/>
</dbReference>
<dbReference type="Proteomes" id="UP000000683">
    <property type="component" value="Chromosome"/>
</dbReference>
<dbReference type="Pfam" id="PF01370">
    <property type="entry name" value="Epimerase"/>
    <property type="match status" value="1"/>
</dbReference>
<dbReference type="SUPFAM" id="SSF51735">
    <property type="entry name" value="NAD(P)-binding Rossmann-fold domains"/>
    <property type="match status" value="1"/>
</dbReference>
<dbReference type="Pfam" id="PF08338">
    <property type="entry name" value="DUF1731"/>
    <property type="match status" value="1"/>
</dbReference>
<accession>F5ZDA1</accession>
<dbReference type="Gene3D" id="3.40.50.720">
    <property type="entry name" value="NAD(P)-binding Rossmann-like Domain"/>
    <property type="match status" value="1"/>
</dbReference>
<dbReference type="eggNOG" id="COG1090">
    <property type="taxonomic scope" value="Bacteria"/>
</dbReference>
<evidence type="ECO:0000313" key="5">
    <source>
        <dbReference type="Proteomes" id="UP000000683"/>
    </source>
</evidence>
<dbReference type="PANTHER" id="PTHR11092:SF0">
    <property type="entry name" value="EPIMERASE FAMILY PROTEIN SDR39U1"/>
    <property type="match status" value="1"/>
</dbReference>
<dbReference type="NCBIfam" id="TIGR01777">
    <property type="entry name" value="yfcH"/>
    <property type="match status" value="1"/>
</dbReference>
<dbReference type="OrthoDB" id="9801773at2"/>
<gene>
    <name evidence="4" type="ordered locus">ambt_11710</name>
</gene>
<dbReference type="AlphaFoldDB" id="F5ZDA1"/>
<sequence length="298" mass="32186">MKILMSGGTGLIGSAFIEKFKGEHQFTVITRAPKKAKHLLGSNVAFVSDVSDIDDIGIFDAIINLAGEPIADKRWTDTQKQRICDSRWDITSKLVAKINSAGTPPPVFISGSAIGFYGSKGSVDVTEQTPPHEEFTHDLCAKWEAIATSVARDETRVCTLRTGVVLAENGGALEKMALPFKLGLGGKIGNGEQYLSWIHIEDMVSAIAYLLEHDSCHGPFNLTAPSPTTNKDFSHTLAATLSRPCLFTVPGFVLKIAMGESSDMILKGQKVLPEKLVTSGYTFAYPTLQGALDAIYKH</sequence>
<dbReference type="PANTHER" id="PTHR11092">
    <property type="entry name" value="SUGAR NUCLEOTIDE EPIMERASE RELATED"/>
    <property type="match status" value="1"/>
</dbReference>
<keyword evidence="5" id="KW-1185">Reference proteome</keyword>
<dbReference type="HOGENOM" id="CLU_047373_0_3_6"/>
<dbReference type="InterPro" id="IPR036291">
    <property type="entry name" value="NAD(P)-bd_dom_sf"/>
</dbReference>
<dbReference type="InterPro" id="IPR010099">
    <property type="entry name" value="SDR39U1"/>
</dbReference>
<feature type="domain" description="DUF1731" evidence="3">
    <location>
        <begin position="249"/>
        <end position="295"/>
    </location>
</feature>
<dbReference type="InterPro" id="IPR001509">
    <property type="entry name" value="Epimerase_deHydtase"/>
</dbReference>
<dbReference type="KEGG" id="alt:ambt_11710"/>
<name>F5ZDA1_ALTNA</name>
<dbReference type="InterPro" id="IPR013549">
    <property type="entry name" value="DUF1731"/>
</dbReference>
<evidence type="ECO:0000259" key="3">
    <source>
        <dbReference type="Pfam" id="PF08338"/>
    </source>
</evidence>
<evidence type="ECO:0000256" key="1">
    <source>
        <dbReference type="ARBA" id="ARBA00009353"/>
    </source>
</evidence>
<dbReference type="EMBL" id="CP002339">
    <property type="protein sequence ID" value="AEF03863.1"/>
    <property type="molecule type" value="Genomic_DNA"/>
</dbReference>
<comment type="similarity">
    <text evidence="1">Belongs to the NAD(P)-dependent epimerase/dehydratase family. SDR39U1 subfamily.</text>
</comment>